<dbReference type="EMBL" id="LGRX02028507">
    <property type="protein sequence ID" value="KAK3247998.1"/>
    <property type="molecule type" value="Genomic_DNA"/>
</dbReference>
<accession>A0AAE0C5A3</accession>
<evidence type="ECO:0000313" key="2">
    <source>
        <dbReference type="EMBL" id="KAK3247998.1"/>
    </source>
</evidence>
<protein>
    <recommendedName>
        <fullName evidence="4">Lipocalin/cytosolic fatty-acid binding domain-containing protein</fullName>
    </recommendedName>
</protein>
<name>A0AAE0C5A3_9CHLO</name>
<sequence length="208" mass="23236">MSSSQLAYGGLLLHLILPSISASCPAVFPSLDESFTQDFLAGEWVDAYSSRSLDTHFQCTHQNVSIFNSTAHKVTTSSKLVFPVGPSFVFEFLNVAYPKATNVFHQNGENTFGKFFHNSTLLIADYSRKLQYYAWYICNESDEYEFHINVRPGVALSDDAVNSVLKVFHGLNLNPGNATFNFEAYSKYCPKLSPAANRIRGTASYEKK</sequence>
<organism evidence="2 3">
    <name type="scientific">Cymbomonas tetramitiformis</name>
    <dbReference type="NCBI Taxonomy" id="36881"/>
    <lineage>
        <taxon>Eukaryota</taxon>
        <taxon>Viridiplantae</taxon>
        <taxon>Chlorophyta</taxon>
        <taxon>Pyramimonadophyceae</taxon>
        <taxon>Pyramimonadales</taxon>
        <taxon>Pyramimonadaceae</taxon>
        <taxon>Cymbomonas</taxon>
    </lineage>
</organism>
<feature type="chain" id="PRO_5042068249" description="Lipocalin/cytosolic fatty-acid binding domain-containing protein" evidence="1">
    <location>
        <begin position="23"/>
        <end position="208"/>
    </location>
</feature>
<evidence type="ECO:0000256" key="1">
    <source>
        <dbReference type="SAM" id="SignalP"/>
    </source>
</evidence>
<gene>
    <name evidence="2" type="ORF">CYMTET_42522</name>
</gene>
<dbReference type="AlphaFoldDB" id="A0AAE0C5A3"/>
<evidence type="ECO:0000313" key="3">
    <source>
        <dbReference type="Proteomes" id="UP001190700"/>
    </source>
</evidence>
<comment type="caution">
    <text evidence="2">The sequence shown here is derived from an EMBL/GenBank/DDBJ whole genome shotgun (WGS) entry which is preliminary data.</text>
</comment>
<evidence type="ECO:0008006" key="4">
    <source>
        <dbReference type="Google" id="ProtNLM"/>
    </source>
</evidence>
<feature type="signal peptide" evidence="1">
    <location>
        <begin position="1"/>
        <end position="22"/>
    </location>
</feature>
<dbReference type="Proteomes" id="UP001190700">
    <property type="component" value="Unassembled WGS sequence"/>
</dbReference>
<keyword evidence="1" id="KW-0732">Signal</keyword>
<reference evidence="2 3" key="1">
    <citation type="journal article" date="2015" name="Genome Biol. Evol.">
        <title>Comparative Genomics of a Bacterivorous Green Alga Reveals Evolutionary Causalities and Consequences of Phago-Mixotrophic Mode of Nutrition.</title>
        <authorList>
            <person name="Burns J.A."/>
            <person name="Paasch A."/>
            <person name="Narechania A."/>
            <person name="Kim E."/>
        </authorList>
    </citation>
    <scope>NUCLEOTIDE SEQUENCE [LARGE SCALE GENOMIC DNA]</scope>
    <source>
        <strain evidence="2 3">PLY_AMNH</strain>
    </source>
</reference>
<proteinExistence type="predicted"/>
<keyword evidence="3" id="KW-1185">Reference proteome</keyword>